<keyword evidence="1" id="KW-0472">Membrane</keyword>
<protein>
    <submittedName>
        <fullName evidence="2">Uncharacterized protein</fullName>
    </submittedName>
</protein>
<feature type="transmembrane region" description="Helical" evidence="1">
    <location>
        <begin position="91"/>
        <end position="112"/>
    </location>
</feature>
<dbReference type="AlphaFoldDB" id="A0A8H2HKB1"/>
<sequence>MFYRAYAHRDDGILPHRGGSDSFGPNDGWHQLKIGSVNHPDLNTAQNCHHNSAKMTFHVKVLSLVIIYLIYKEGEVIYTSLKSVNEMVEVISKTTSAILAGLGAIYGVLAGMV</sequence>
<dbReference type="EMBL" id="SOZJ01000007">
    <property type="protein sequence ID" value="TGJ64635.1"/>
    <property type="molecule type" value="Genomic_DNA"/>
</dbReference>
<proteinExistence type="predicted"/>
<name>A0A8H2HKB1_ORBOL</name>
<organism evidence="2 3">
    <name type="scientific">Orbilia oligospora</name>
    <name type="common">Nematode-trapping fungus</name>
    <name type="synonym">Arthrobotrys oligospora</name>
    <dbReference type="NCBI Taxonomy" id="2813651"/>
    <lineage>
        <taxon>Eukaryota</taxon>
        <taxon>Fungi</taxon>
        <taxon>Dikarya</taxon>
        <taxon>Ascomycota</taxon>
        <taxon>Pezizomycotina</taxon>
        <taxon>Orbiliomycetes</taxon>
        <taxon>Orbiliales</taxon>
        <taxon>Orbiliaceae</taxon>
        <taxon>Orbilia</taxon>
    </lineage>
</organism>
<comment type="caution">
    <text evidence="2">The sequence shown here is derived from an EMBL/GenBank/DDBJ whole genome shotgun (WGS) entry which is preliminary data.</text>
</comment>
<dbReference type="Proteomes" id="UP000297595">
    <property type="component" value="Unassembled WGS sequence"/>
</dbReference>
<reference evidence="2 3" key="1">
    <citation type="submission" date="2019-03" db="EMBL/GenBank/DDBJ databases">
        <title>Nematode-trapping fungi genome.</title>
        <authorList>
            <person name="Vidal-Diez De Ulzurrun G."/>
        </authorList>
    </citation>
    <scope>NUCLEOTIDE SEQUENCE [LARGE SCALE GENOMIC DNA]</scope>
    <source>
        <strain evidence="2 3">TWF154</strain>
    </source>
</reference>
<evidence type="ECO:0000313" key="2">
    <source>
        <dbReference type="EMBL" id="TGJ64635.1"/>
    </source>
</evidence>
<keyword evidence="1" id="KW-1133">Transmembrane helix</keyword>
<evidence type="ECO:0000256" key="1">
    <source>
        <dbReference type="SAM" id="Phobius"/>
    </source>
</evidence>
<accession>A0A8H2HKB1</accession>
<gene>
    <name evidence="2" type="ORF">EYR41_010679</name>
</gene>
<keyword evidence="1" id="KW-0812">Transmembrane</keyword>
<evidence type="ECO:0000313" key="3">
    <source>
        <dbReference type="Proteomes" id="UP000297595"/>
    </source>
</evidence>